<dbReference type="InterPro" id="IPR000215">
    <property type="entry name" value="Serpin_fam"/>
</dbReference>
<dbReference type="InterPro" id="IPR036186">
    <property type="entry name" value="Serpin_sf"/>
</dbReference>
<reference evidence="10" key="1">
    <citation type="submission" date="2025-08" db="UniProtKB">
        <authorList>
            <consortium name="Ensembl"/>
        </authorList>
    </citation>
    <scope>IDENTIFICATION</scope>
</reference>
<sequence length="428" mass="49317">MKSALYLCLLLVVLQVQALPKLNHSNKHKHEREQPHSLGDHSHVEHENSAHMKITPSNAEFAFRFYKQVTEEGGNKNIFFSPLSLSTAFAMLSLGARSNTLSQLHKCLTFNLTEMEEQEIHEGFQHLLQLLNDPHRKIQLNMGNTLFIDERLELQQKFLDDVTNFYYSEAVSMDFQNSEHAREEINNYIKEKTHGKFVDLLDSLDEDVMMILTNYVYFKGYWEEPFESYDTRDDDFFVDAKHSVKVKMMYKSTYYNIHRDEKLSCWIVEMPYTGNAAALFVLPDEGSMNQVEDALLQDTVSNWRQSLEGRSVDLYLPKLSISGSYDVKRLFLKMGVTDMFSNDADFSGAAKNTLLKVSRAIHKAKLNINENGTEAAAVTMVEMKTFSAMFSPLEIKFNRPFVMMIFDKATNSILFMGKVVNPVLVHME</sequence>
<keyword evidence="11" id="KW-1185">Reference proteome</keyword>
<evidence type="ECO:0000256" key="2">
    <source>
        <dbReference type="ARBA" id="ARBA00022690"/>
    </source>
</evidence>
<dbReference type="PROSITE" id="PS00284">
    <property type="entry name" value="SERPIN"/>
    <property type="match status" value="1"/>
</dbReference>
<evidence type="ECO:0000256" key="1">
    <source>
        <dbReference type="ARBA" id="ARBA00009500"/>
    </source>
</evidence>
<name>A0A669PFR4_PHACC</name>
<keyword evidence="2" id="KW-0646">Protease inhibitor</keyword>
<dbReference type="SUPFAM" id="SSF56574">
    <property type="entry name" value="Serpins"/>
    <property type="match status" value="1"/>
</dbReference>
<feature type="compositionally biased region" description="Basic and acidic residues" evidence="7">
    <location>
        <begin position="31"/>
        <end position="48"/>
    </location>
</feature>
<evidence type="ECO:0000256" key="7">
    <source>
        <dbReference type="SAM" id="MobiDB-lite"/>
    </source>
</evidence>
<dbReference type="InterPro" id="IPR042178">
    <property type="entry name" value="Serpin_sf_1"/>
</dbReference>
<gene>
    <name evidence="10" type="primary">LOC116228782</name>
</gene>
<dbReference type="Gene3D" id="2.30.39.10">
    <property type="entry name" value="Alpha-1-antitrypsin, domain 1"/>
    <property type="match status" value="1"/>
</dbReference>
<evidence type="ECO:0000313" key="10">
    <source>
        <dbReference type="Ensembl" id="ENSPCLP00000006814.1"/>
    </source>
</evidence>
<dbReference type="Gene3D" id="3.30.497.10">
    <property type="entry name" value="Antithrombin, subunit I, domain 2"/>
    <property type="match status" value="1"/>
</dbReference>
<dbReference type="SMART" id="SM00093">
    <property type="entry name" value="SERPIN"/>
    <property type="match status" value="1"/>
</dbReference>
<organism evidence="10 11">
    <name type="scientific">Phasianus colchicus</name>
    <name type="common">Common pheasant</name>
    <dbReference type="NCBI Taxonomy" id="9054"/>
    <lineage>
        <taxon>Eukaryota</taxon>
        <taxon>Metazoa</taxon>
        <taxon>Chordata</taxon>
        <taxon>Craniata</taxon>
        <taxon>Vertebrata</taxon>
        <taxon>Euteleostomi</taxon>
        <taxon>Archelosauria</taxon>
        <taxon>Archosauria</taxon>
        <taxon>Dinosauria</taxon>
        <taxon>Saurischia</taxon>
        <taxon>Theropoda</taxon>
        <taxon>Coelurosauria</taxon>
        <taxon>Aves</taxon>
        <taxon>Neognathae</taxon>
        <taxon>Galloanserae</taxon>
        <taxon>Galliformes</taxon>
        <taxon>Phasianidae</taxon>
        <taxon>Phasianinae</taxon>
        <taxon>Phasianus</taxon>
    </lineage>
</organism>
<evidence type="ECO:0000256" key="8">
    <source>
        <dbReference type="SAM" id="SignalP"/>
    </source>
</evidence>
<dbReference type="Gene3D" id="2.10.310.10">
    <property type="entry name" value="Serpins superfamily"/>
    <property type="match status" value="1"/>
</dbReference>
<dbReference type="FunFam" id="2.10.310.10:FF:000001">
    <property type="entry name" value="Serpin family A member 1"/>
    <property type="match status" value="1"/>
</dbReference>
<feature type="domain" description="Serpin" evidence="9">
    <location>
        <begin position="63"/>
        <end position="422"/>
    </location>
</feature>
<accession>A0A669PFR4</accession>
<feature type="chain" id="PRO_5025611271" description="Serpin domain-containing protein" evidence="8">
    <location>
        <begin position="19"/>
        <end position="428"/>
    </location>
</feature>
<reference evidence="10" key="2">
    <citation type="submission" date="2025-09" db="UniProtKB">
        <authorList>
            <consortium name="Ensembl"/>
        </authorList>
    </citation>
    <scope>IDENTIFICATION</scope>
</reference>
<dbReference type="Pfam" id="PF00079">
    <property type="entry name" value="Serpin"/>
    <property type="match status" value="1"/>
</dbReference>
<dbReference type="PANTHER" id="PTHR11461">
    <property type="entry name" value="SERINE PROTEASE INHIBITOR, SERPIN"/>
    <property type="match status" value="1"/>
</dbReference>
<evidence type="ECO:0000313" key="11">
    <source>
        <dbReference type="Proteomes" id="UP000472261"/>
    </source>
</evidence>
<dbReference type="Proteomes" id="UP000472261">
    <property type="component" value="Unplaced"/>
</dbReference>
<dbReference type="InterPro" id="IPR042185">
    <property type="entry name" value="Serpin_sf_2"/>
</dbReference>
<dbReference type="Ensembl" id="ENSPCLT00000009344.1">
    <property type="protein sequence ID" value="ENSPCLP00000006814.1"/>
    <property type="gene ID" value="ENSPCLG00000005686.1"/>
</dbReference>
<dbReference type="OMA" id="SQADHEN"/>
<evidence type="ECO:0000256" key="5">
    <source>
        <dbReference type="ARBA" id="ARBA00023180"/>
    </source>
</evidence>
<evidence type="ECO:0000259" key="9">
    <source>
        <dbReference type="SMART" id="SM00093"/>
    </source>
</evidence>
<dbReference type="GO" id="GO:0004867">
    <property type="term" value="F:serine-type endopeptidase inhibitor activity"/>
    <property type="evidence" value="ECO:0007669"/>
    <property type="project" value="UniProtKB-KW"/>
</dbReference>
<keyword evidence="5" id="KW-0325">Glycoprotein</keyword>
<feature type="region of interest" description="Disordered" evidence="7">
    <location>
        <begin position="26"/>
        <end position="48"/>
    </location>
</feature>
<dbReference type="GO" id="GO:0005615">
    <property type="term" value="C:extracellular space"/>
    <property type="evidence" value="ECO:0007669"/>
    <property type="project" value="InterPro"/>
</dbReference>
<dbReference type="PANTHER" id="PTHR11461:SF165">
    <property type="entry name" value="ALPHA-1-ANTITRYPSIN"/>
    <property type="match status" value="1"/>
</dbReference>
<dbReference type="InterPro" id="IPR023795">
    <property type="entry name" value="Serpin_CS"/>
</dbReference>
<evidence type="ECO:0000256" key="3">
    <source>
        <dbReference type="ARBA" id="ARBA00022729"/>
    </source>
</evidence>
<protein>
    <recommendedName>
        <fullName evidence="9">Serpin domain-containing protein</fullName>
    </recommendedName>
</protein>
<dbReference type="AlphaFoldDB" id="A0A669PFR4"/>
<feature type="signal peptide" evidence="8">
    <location>
        <begin position="1"/>
        <end position="18"/>
    </location>
</feature>
<dbReference type="InterPro" id="IPR023796">
    <property type="entry name" value="Serpin_dom"/>
</dbReference>
<keyword evidence="4" id="KW-0722">Serine protease inhibitor</keyword>
<evidence type="ECO:0000256" key="6">
    <source>
        <dbReference type="RuleBase" id="RU000411"/>
    </source>
</evidence>
<keyword evidence="3 8" id="KW-0732">Signal</keyword>
<dbReference type="FunFam" id="2.30.39.10:FF:000003">
    <property type="entry name" value="alpha-1-antitrypsin isoform X1"/>
    <property type="match status" value="1"/>
</dbReference>
<evidence type="ECO:0000256" key="4">
    <source>
        <dbReference type="ARBA" id="ARBA00022900"/>
    </source>
</evidence>
<comment type="similarity">
    <text evidence="1 6">Belongs to the serpin family.</text>
</comment>
<proteinExistence type="inferred from homology"/>
<dbReference type="FunFam" id="3.30.497.10:FF:000001">
    <property type="entry name" value="Serine protease inhibitor"/>
    <property type="match status" value="1"/>
</dbReference>